<reference evidence="9" key="1">
    <citation type="submission" date="2023-01" db="EMBL/GenBank/DDBJ databases">
        <authorList>
            <person name="Van Ghelder C."/>
            <person name="Rancurel C."/>
        </authorList>
    </citation>
    <scope>NUCLEOTIDE SEQUENCE</scope>
    <source>
        <strain evidence="9">CNCM I-4278</strain>
    </source>
</reference>
<name>A0A9W4UI71_9PLEO</name>
<dbReference type="Pfam" id="PF20684">
    <property type="entry name" value="Fung_rhodopsin"/>
    <property type="match status" value="1"/>
</dbReference>
<dbReference type="Proteomes" id="UP001152607">
    <property type="component" value="Unassembled WGS sequence"/>
</dbReference>
<comment type="similarity">
    <text evidence="5">Belongs to the SAT4 family.</text>
</comment>
<evidence type="ECO:0000256" key="3">
    <source>
        <dbReference type="ARBA" id="ARBA00022989"/>
    </source>
</evidence>
<feature type="transmembrane region" description="Helical" evidence="7">
    <location>
        <begin position="203"/>
        <end position="224"/>
    </location>
</feature>
<evidence type="ECO:0000256" key="1">
    <source>
        <dbReference type="ARBA" id="ARBA00004141"/>
    </source>
</evidence>
<evidence type="ECO:0000256" key="2">
    <source>
        <dbReference type="ARBA" id="ARBA00022692"/>
    </source>
</evidence>
<dbReference type="PANTHER" id="PTHR33048">
    <property type="entry name" value="PTH11-LIKE INTEGRAL MEMBRANE PROTEIN (AFU_ORTHOLOGUE AFUA_5G11245)"/>
    <property type="match status" value="1"/>
</dbReference>
<feature type="transmembrane region" description="Helical" evidence="7">
    <location>
        <begin position="126"/>
        <end position="149"/>
    </location>
</feature>
<feature type="region of interest" description="Disordered" evidence="6">
    <location>
        <begin position="276"/>
        <end position="309"/>
    </location>
</feature>
<organism evidence="9 10">
    <name type="scientific">Periconia digitata</name>
    <dbReference type="NCBI Taxonomy" id="1303443"/>
    <lineage>
        <taxon>Eukaryota</taxon>
        <taxon>Fungi</taxon>
        <taxon>Dikarya</taxon>
        <taxon>Ascomycota</taxon>
        <taxon>Pezizomycotina</taxon>
        <taxon>Dothideomycetes</taxon>
        <taxon>Pleosporomycetidae</taxon>
        <taxon>Pleosporales</taxon>
        <taxon>Massarineae</taxon>
        <taxon>Periconiaceae</taxon>
        <taxon>Periconia</taxon>
    </lineage>
</organism>
<evidence type="ECO:0000313" key="10">
    <source>
        <dbReference type="Proteomes" id="UP001152607"/>
    </source>
</evidence>
<proteinExistence type="inferred from homology"/>
<evidence type="ECO:0000259" key="8">
    <source>
        <dbReference type="Pfam" id="PF20684"/>
    </source>
</evidence>
<comment type="subcellular location">
    <subcellularLocation>
        <location evidence="1">Membrane</location>
        <topology evidence="1">Multi-pass membrane protein</topology>
    </subcellularLocation>
</comment>
<evidence type="ECO:0000313" key="9">
    <source>
        <dbReference type="EMBL" id="CAI6336646.1"/>
    </source>
</evidence>
<evidence type="ECO:0000256" key="7">
    <source>
        <dbReference type="SAM" id="Phobius"/>
    </source>
</evidence>
<dbReference type="GO" id="GO:0016020">
    <property type="term" value="C:membrane"/>
    <property type="evidence" value="ECO:0007669"/>
    <property type="project" value="UniProtKB-SubCell"/>
</dbReference>
<accession>A0A9W4UI71</accession>
<feature type="transmembrane region" description="Helical" evidence="7">
    <location>
        <begin position="79"/>
        <end position="102"/>
    </location>
</feature>
<keyword evidence="4 7" id="KW-0472">Membrane</keyword>
<feature type="domain" description="Rhodopsin" evidence="8">
    <location>
        <begin position="1"/>
        <end position="226"/>
    </location>
</feature>
<dbReference type="EMBL" id="CAOQHR010000006">
    <property type="protein sequence ID" value="CAI6336646.1"/>
    <property type="molecule type" value="Genomic_DNA"/>
</dbReference>
<feature type="transmembrane region" description="Helical" evidence="7">
    <location>
        <begin position="50"/>
        <end position="72"/>
    </location>
</feature>
<keyword evidence="3 7" id="KW-1133">Transmembrane helix</keyword>
<gene>
    <name evidence="9" type="ORF">PDIGIT_LOCUS9750</name>
</gene>
<evidence type="ECO:0000256" key="5">
    <source>
        <dbReference type="ARBA" id="ARBA00038359"/>
    </source>
</evidence>
<dbReference type="OrthoDB" id="5329176at2759"/>
<dbReference type="InterPro" id="IPR052337">
    <property type="entry name" value="SAT4-like"/>
</dbReference>
<evidence type="ECO:0000256" key="4">
    <source>
        <dbReference type="ARBA" id="ARBA00023136"/>
    </source>
</evidence>
<evidence type="ECO:0000256" key="6">
    <source>
        <dbReference type="SAM" id="MobiDB-lite"/>
    </source>
</evidence>
<keyword evidence="10" id="KW-1185">Reference proteome</keyword>
<protein>
    <recommendedName>
        <fullName evidence="8">Rhodopsin domain-containing protein</fullName>
    </recommendedName>
</protein>
<keyword evidence="2 7" id="KW-0812">Transmembrane</keyword>
<dbReference type="InterPro" id="IPR049326">
    <property type="entry name" value="Rhodopsin_dom_fungi"/>
</dbReference>
<comment type="caution">
    <text evidence="9">The sequence shown here is derived from an EMBL/GenBank/DDBJ whole genome shotgun (WGS) entry which is preliminary data.</text>
</comment>
<dbReference type="PANTHER" id="PTHR33048:SF123">
    <property type="entry name" value="INTEGRAL MEMBRANE PROTEIN"/>
    <property type="match status" value="1"/>
</dbReference>
<dbReference type="AlphaFoldDB" id="A0A9W4UI71"/>
<sequence length="320" mass="36113">MGLEDWTAVLAALFALIFLIVLLVSAKYGMGFSMVSVEPEDVVENIKLGLAGIVVYKTTVTIIKISILLIYLRLAITKTFTYLCMGSIALLGLYQFAVMIIVPLECTPLKLLWDPTVQGRCIDINLFYYITSAFHILMDVWILILPYNIIIAIPRPLRERLAVYSVFGLGFFGTICAIVRFNYLVIVTKSKDPFYDSLPINVWSVIEVNVGLVCACMPTLRPLFSKAQRDRTKLALKKPDDEETLISEKGSTKRRGLMSVKEMFISIRTGTFNDSNASSTSSMSGYDDEWKRVPERPPPVPPKDVNVPKTRLPDRMYFRI</sequence>
<feature type="transmembrane region" description="Helical" evidence="7">
    <location>
        <begin position="161"/>
        <end position="183"/>
    </location>
</feature>